<dbReference type="AlphaFoldDB" id="A0A1T5LXV3"/>
<proteinExistence type="predicted"/>
<keyword evidence="3" id="KW-1185">Reference proteome</keyword>
<dbReference type="GO" id="GO:0003723">
    <property type="term" value="F:RNA binding"/>
    <property type="evidence" value="ECO:0007669"/>
    <property type="project" value="InterPro"/>
</dbReference>
<dbReference type="GO" id="GO:0016788">
    <property type="term" value="F:hydrolase activity, acting on ester bonds"/>
    <property type="evidence" value="ECO:0007669"/>
    <property type="project" value="InterPro"/>
</dbReference>
<dbReference type="OrthoDB" id="6080577at2"/>
<evidence type="ECO:0000313" key="3">
    <source>
        <dbReference type="Proteomes" id="UP000190341"/>
    </source>
</evidence>
<dbReference type="GO" id="GO:0016070">
    <property type="term" value="P:RNA metabolic process"/>
    <property type="evidence" value="ECO:0007669"/>
    <property type="project" value="InterPro"/>
</dbReference>
<name>A0A1T5LXV3_9GAMM</name>
<dbReference type="EMBL" id="FUZV01000002">
    <property type="protein sequence ID" value="SKC80816.1"/>
    <property type="molecule type" value="Genomic_DNA"/>
</dbReference>
<dbReference type="InterPro" id="IPR014944">
    <property type="entry name" value="Toxin_SymE-like"/>
</dbReference>
<dbReference type="Proteomes" id="UP000190341">
    <property type="component" value="Unassembled WGS sequence"/>
</dbReference>
<organism evidence="2 3">
    <name type="scientific">Pseudoxanthomonas indica</name>
    <dbReference type="NCBI Taxonomy" id="428993"/>
    <lineage>
        <taxon>Bacteria</taxon>
        <taxon>Pseudomonadati</taxon>
        <taxon>Pseudomonadota</taxon>
        <taxon>Gammaproteobacteria</taxon>
        <taxon>Lysobacterales</taxon>
        <taxon>Lysobacteraceae</taxon>
        <taxon>Pseudoxanthomonas</taxon>
    </lineage>
</organism>
<dbReference type="GO" id="GO:0005737">
    <property type="term" value="C:cytoplasm"/>
    <property type="evidence" value="ECO:0007669"/>
    <property type="project" value="InterPro"/>
</dbReference>
<protein>
    <submittedName>
        <fullName evidence="2">Toxin SymE, type I toxin-antitoxin system</fullName>
    </submittedName>
</protein>
<accession>A0A1T5LXV3</accession>
<evidence type="ECO:0000313" key="2">
    <source>
        <dbReference type="EMBL" id="SKC80816.1"/>
    </source>
</evidence>
<gene>
    <name evidence="2" type="ORF">SAMN06296058_3396</name>
</gene>
<sequence>MANSNPKTRPSKQERILTISTSGYQPPDIDDPLRTIVIKNWEEARPYVSVPYIRLKGQWLEQAGFHRRQRVRVAVGHGRLVITHA</sequence>
<dbReference type="RefSeq" id="WP_079725927.1">
    <property type="nucleotide sequence ID" value="NZ_BMCL01000001.1"/>
</dbReference>
<feature type="domain" description="Toxin SymE-like" evidence="1">
    <location>
        <begin position="44"/>
        <end position="83"/>
    </location>
</feature>
<reference evidence="2 3" key="1">
    <citation type="submission" date="2017-02" db="EMBL/GenBank/DDBJ databases">
        <authorList>
            <person name="Peterson S.W."/>
        </authorList>
    </citation>
    <scope>NUCLEOTIDE SEQUENCE [LARGE SCALE GENOMIC DNA]</scope>
    <source>
        <strain evidence="2 3">P15</strain>
    </source>
</reference>
<evidence type="ECO:0000259" key="1">
    <source>
        <dbReference type="Pfam" id="PF08845"/>
    </source>
</evidence>
<dbReference type="Pfam" id="PF08845">
    <property type="entry name" value="SymE_toxin"/>
    <property type="match status" value="1"/>
</dbReference>